<accession>A0AC58S0H9</accession>
<evidence type="ECO:0000313" key="2">
    <source>
        <dbReference type="RefSeq" id="XP_075078482.1"/>
    </source>
</evidence>
<evidence type="ECO:0000313" key="1">
    <source>
        <dbReference type="Proteomes" id="UP000790787"/>
    </source>
</evidence>
<reference evidence="1" key="1">
    <citation type="journal article" date="2014" name="Nat. Commun.">
        <title>The tobacco genome sequence and its comparison with those of tomato and potato.</title>
        <authorList>
            <person name="Sierro N."/>
            <person name="Battey J.N."/>
            <person name="Ouadi S."/>
            <person name="Bakaher N."/>
            <person name="Bovet L."/>
            <person name="Willig A."/>
            <person name="Goepfert S."/>
            <person name="Peitsch M.C."/>
            <person name="Ivanov N.V."/>
        </authorList>
    </citation>
    <scope>NUCLEOTIDE SEQUENCE [LARGE SCALE GENOMIC DNA]</scope>
</reference>
<protein>
    <submittedName>
        <fullName evidence="2">Uncharacterized protein LOC142164540</fullName>
    </submittedName>
</protein>
<reference evidence="2" key="2">
    <citation type="submission" date="2025-08" db="UniProtKB">
        <authorList>
            <consortium name="RefSeq"/>
        </authorList>
    </citation>
    <scope>IDENTIFICATION</scope>
    <source>
        <tissue evidence="2">Leaf</tissue>
    </source>
</reference>
<dbReference type="Proteomes" id="UP000790787">
    <property type="component" value="Chromosome 1"/>
</dbReference>
<sequence>MPWFADVANFLMTDIVPSELYSNQRKKLKRDILDYYWDEPYLFKICNDGVIRRCVWEKDQMSILDVCHSSPYGGHHGRARTTSKVHSCGFYWPTLYKDAGELIKRCDKCQRASGISKKDEMPLTTIFEVDIFNVWGIDFMGPFVSLCGNTYILVAIYYVSNSSLYKDKMK</sequence>
<organism evidence="1 2">
    <name type="scientific">Nicotiana tabacum</name>
    <name type="common">Common tobacco</name>
    <dbReference type="NCBI Taxonomy" id="4097"/>
    <lineage>
        <taxon>Eukaryota</taxon>
        <taxon>Viridiplantae</taxon>
        <taxon>Streptophyta</taxon>
        <taxon>Embryophyta</taxon>
        <taxon>Tracheophyta</taxon>
        <taxon>Spermatophyta</taxon>
        <taxon>Magnoliopsida</taxon>
        <taxon>eudicotyledons</taxon>
        <taxon>Gunneridae</taxon>
        <taxon>Pentapetalae</taxon>
        <taxon>asterids</taxon>
        <taxon>lamiids</taxon>
        <taxon>Solanales</taxon>
        <taxon>Solanaceae</taxon>
        <taxon>Nicotianoideae</taxon>
        <taxon>Nicotianeae</taxon>
        <taxon>Nicotiana</taxon>
    </lineage>
</organism>
<gene>
    <name evidence="2" type="primary">LOC142164540</name>
</gene>
<name>A0AC58S0H9_TOBAC</name>
<keyword evidence="1" id="KW-1185">Reference proteome</keyword>
<proteinExistence type="predicted"/>
<dbReference type="RefSeq" id="XP_075078482.1">
    <property type="nucleotide sequence ID" value="XM_075222381.1"/>
</dbReference>